<comment type="caution">
    <text evidence="2">The sequence shown here is derived from an EMBL/GenBank/DDBJ whole genome shotgun (WGS) entry which is preliminary data.</text>
</comment>
<evidence type="ECO:0000256" key="1">
    <source>
        <dbReference type="SAM" id="MobiDB-lite"/>
    </source>
</evidence>
<accession>A0A645GBE8</accession>
<proteinExistence type="predicted"/>
<dbReference type="AlphaFoldDB" id="A0A645GBE8"/>
<evidence type="ECO:0000313" key="2">
    <source>
        <dbReference type="EMBL" id="MPN23965.1"/>
    </source>
</evidence>
<name>A0A645GBE8_9ZZZZ</name>
<protein>
    <submittedName>
        <fullName evidence="2">Uncharacterized protein</fullName>
    </submittedName>
</protein>
<dbReference type="EMBL" id="VSSQ01072622">
    <property type="protein sequence ID" value="MPN23965.1"/>
    <property type="molecule type" value="Genomic_DNA"/>
</dbReference>
<feature type="compositionally biased region" description="Basic residues" evidence="1">
    <location>
        <begin position="29"/>
        <end position="39"/>
    </location>
</feature>
<organism evidence="2">
    <name type="scientific">bioreactor metagenome</name>
    <dbReference type="NCBI Taxonomy" id="1076179"/>
    <lineage>
        <taxon>unclassified sequences</taxon>
        <taxon>metagenomes</taxon>
        <taxon>ecological metagenomes</taxon>
    </lineage>
</organism>
<reference evidence="2" key="1">
    <citation type="submission" date="2019-08" db="EMBL/GenBank/DDBJ databases">
        <authorList>
            <person name="Kucharzyk K."/>
            <person name="Murdoch R.W."/>
            <person name="Higgins S."/>
            <person name="Loffler F."/>
        </authorList>
    </citation>
    <scope>NUCLEOTIDE SEQUENCE</scope>
</reference>
<sequence>MPGADGGNRKGPQRAGKPEGAARGGELRRVRRVFRHHRQQAGGHPDGRAGSPGRDGEHDRGAGNVRRGAPFDEPGR</sequence>
<feature type="region of interest" description="Disordered" evidence="1">
    <location>
        <begin position="1"/>
        <end position="76"/>
    </location>
</feature>
<gene>
    <name evidence="2" type="ORF">SDC9_171358</name>
</gene>